<dbReference type="PANTHER" id="PTHR38686:SF1">
    <property type="entry name" value="APOLIPOPROTEIN N-ACYLTRANSFERASE"/>
    <property type="match status" value="1"/>
</dbReference>
<dbReference type="UniPathway" id="UPA00666"/>
<dbReference type="InterPro" id="IPR004563">
    <property type="entry name" value="Apolipo_AcylTrfase"/>
</dbReference>
<evidence type="ECO:0000256" key="7">
    <source>
        <dbReference type="ARBA" id="ARBA00023136"/>
    </source>
</evidence>
<dbReference type="EMBL" id="FQVT01000010">
    <property type="protein sequence ID" value="SHG38114.1"/>
    <property type="molecule type" value="Genomic_DNA"/>
</dbReference>
<dbReference type="InterPro" id="IPR036526">
    <property type="entry name" value="C-N_Hydrolase_sf"/>
</dbReference>
<evidence type="ECO:0000256" key="8">
    <source>
        <dbReference type="ARBA" id="ARBA00023315"/>
    </source>
</evidence>
<feature type="transmembrane region" description="Helical" evidence="9">
    <location>
        <begin position="15"/>
        <end position="43"/>
    </location>
</feature>
<keyword evidence="8 9" id="KW-0012">Acyltransferase</keyword>
<feature type="transmembrane region" description="Helical" evidence="9">
    <location>
        <begin position="168"/>
        <end position="188"/>
    </location>
</feature>
<dbReference type="AlphaFoldDB" id="A0A1M5JC01"/>
<dbReference type="InterPro" id="IPR003010">
    <property type="entry name" value="C-N_Hydrolase"/>
</dbReference>
<dbReference type="GO" id="GO:0042158">
    <property type="term" value="P:lipoprotein biosynthetic process"/>
    <property type="evidence" value="ECO:0007669"/>
    <property type="project" value="UniProtKB-UniRule"/>
</dbReference>
<dbReference type="Gene3D" id="3.60.110.10">
    <property type="entry name" value="Carbon-nitrogen hydrolase"/>
    <property type="match status" value="1"/>
</dbReference>
<dbReference type="EC" id="2.3.1.269" evidence="9"/>
<dbReference type="Proteomes" id="UP000183945">
    <property type="component" value="Unassembled WGS sequence"/>
</dbReference>
<comment type="subcellular location">
    <subcellularLocation>
        <location evidence="1 9">Cell membrane</location>
        <topology evidence="1 9">Multi-pass membrane protein</topology>
    </subcellularLocation>
</comment>
<keyword evidence="6 9" id="KW-1133">Transmembrane helix</keyword>
<feature type="transmembrane region" description="Helical" evidence="9">
    <location>
        <begin position="200"/>
        <end position="219"/>
    </location>
</feature>
<sequence length="541" mass="62170">MFTIFDKNQFLMKNFLYAIITGLLLAFAWPTYGFPLMLFFAFVPLLYAEFKIRNYGKKHIKWKIFGLAYLSFLLWNLITTYWLYFSTAFGGAFAILVNSLLMALVFMLYHIVAKRTGFSAASAFLISVWMVFEKLHLSWEFSWPWLNLGNAFSEFQNWVQWYEYTGTFGGTLWVWLVNIAVFKAVLLYREFKDKAFIYRGIFKTSLLILIPIGVSYIILSQLEEQGPALEAVILQPNINPYTEKYNTNDTRIGELLLQLSEEKVTGSTQLIVAPETVFADGTVLPKFQQSEAAFFSRQLNLKYPNASFLSGISFYDRFSDPNRVRPQTNKLGPMDWYNDYNSAFLMKAEKEPQIYHKSKLVVGVENFPYQEVLKPLLGDIMIDLGGTVAMKTTQEKREAFNLKDESEVAPIICYESVYGEYVTGYVKNGANFLGIITNDAWWGNSQGHKQHLSYAKLRAIETRKDVVRSANTGISAFINQKGAITKSLGYEQRGSIKATIHQNSEETFYTEFGDYLARIAQFLALFVFLFAIVKYKRNRTG</sequence>
<dbReference type="GO" id="GO:0016410">
    <property type="term" value="F:N-acyltransferase activity"/>
    <property type="evidence" value="ECO:0007669"/>
    <property type="project" value="UniProtKB-UniRule"/>
</dbReference>
<name>A0A1M5JC01_SALEC</name>
<dbReference type="CDD" id="cd07571">
    <property type="entry name" value="ALP_N-acyl_transferase"/>
    <property type="match status" value="1"/>
</dbReference>
<evidence type="ECO:0000256" key="3">
    <source>
        <dbReference type="ARBA" id="ARBA00022475"/>
    </source>
</evidence>
<dbReference type="InterPro" id="IPR045378">
    <property type="entry name" value="LNT_N"/>
</dbReference>
<evidence type="ECO:0000256" key="4">
    <source>
        <dbReference type="ARBA" id="ARBA00022679"/>
    </source>
</evidence>
<dbReference type="NCBIfam" id="TIGR00546">
    <property type="entry name" value="lnt"/>
    <property type="match status" value="1"/>
</dbReference>
<evidence type="ECO:0000259" key="10">
    <source>
        <dbReference type="PROSITE" id="PS50263"/>
    </source>
</evidence>
<evidence type="ECO:0000313" key="12">
    <source>
        <dbReference type="Proteomes" id="UP000183945"/>
    </source>
</evidence>
<feature type="transmembrane region" description="Helical" evidence="9">
    <location>
        <begin position="116"/>
        <end position="132"/>
    </location>
</feature>
<gene>
    <name evidence="9" type="primary">lnt</name>
    <name evidence="11" type="ORF">SAMN05444483_11066</name>
</gene>
<proteinExistence type="inferred from homology"/>
<keyword evidence="11" id="KW-0449">Lipoprotein</keyword>
<dbReference type="GO" id="GO:0005886">
    <property type="term" value="C:plasma membrane"/>
    <property type="evidence" value="ECO:0007669"/>
    <property type="project" value="UniProtKB-SubCell"/>
</dbReference>
<keyword evidence="12" id="KW-1185">Reference proteome</keyword>
<protein>
    <recommendedName>
        <fullName evidence="9">Apolipoprotein N-acyltransferase</fullName>
        <shortName evidence="9">ALP N-acyltransferase</shortName>
        <ecNumber evidence="9">2.3.1.269</ecNumber>
    </recommendedName>
</protein>
<evidence type="ECO:0000256" key="9">
    <source>
        <dbReference type="HAMAP-Rule" id="MF_01148"/>
    </source>
</evidence>
<dbReference type="HAMAP" id="MF_01148">
    <property type="entry name" value="Lnt"/>
    <property type="match status" value="1"/>
</dbReference>
<accession>A0A1M5JC01</accession>
<dbReference type="STRING" id="1073325.SAMN05444483_11066"/>
<feature type="transmembrane region" description="Helical" evidence="9">
    <location>
        <begin position="90"/>
        <end position="109"/>
    </location>
</feature>
<evidence type="ECO:0000256" key="1">
    <source>
        <dbReference type="ARBA" id="ARBA00004651"/>
    </source>
</evidence>
<feature type="transmembrane region" description="Helical" evidence="9">
    <location>
        <begin position="515"/>
        <end position="533"/>
    </location>
</feature>
<keyword evidence="7 9" id="KW-0472">Membrane</keyword>
<comment type="similarity">
    <text evidence="2 9">Belongs to the CN hydrolase family. Apolipoprotein N-acyltransferase subfamily.</text>
</comment>
<dbReference type="Pfam" id="PF20154">
    <property type="entry name" value="LNT_N"/>
    <property type="match status" value="1"/>
</dbReference>
<evidence type="ECO:0000256" key="6">
    <source>
        <dbReference type="ARBA" id="ARBA00022989"/>
    </source>
</evidence>
<reference evidence="12" key="1">
    <citation type="submission" date="2016-11" db="EMBL/GenBank/DDBJ databases">
        <authorList>
            <person name="Varghese N."/>
            <person name="Submissions S."/>
        </authorList>
    </citation>
    <scope>NUCLEOTIDE SEQUENCE [LARGE SCALE GENOMIC DNA]</scope>
    <source>
        <strain evidence="12">DSM 24579</strain>
    </source>
</reference>
<comment type="function">
    <text evidence="9">Catalyzes the phospholipid dependent N-acylation of the N-terminal cysteine of apolipoprotein, the last step in lipoprotein maturation.</text>
</comment>
<feature type="domain" description="CN hydrolase" evidence="10">
    <location>
        <begin position="229"/>
        <end position="502"/>
    </location>
</feature>
<keyword evidence="5 9" id="KW-0812">Transmembrane</keyword>
<keyword evidence="4 9" id="KW-0808">Transferase</keyword>
<evidence type="ECO:0000256" key="2">
    <source>
        <dbReference type="ARBA" id="ARBA00010065"/>
    </source>
</evidence>
<evidence type="ECO:0000256" key="5">
    <source>
        <dbReference type="ARBA" id="ARBA00022692"/>
    </source>
</evidence>
<dbReference type="PROSITE" id="PS50263">
    <property type="entry name" value="CN_HYDROLASE"/>
    <property type="match status" value="1"/>
</dbReference>
<dbReference type="SUPFAM" id="SSF56317">
    <property type="entry name" value="Carbon-nitrogen hydrolase"/>
    <property type="match status" value="1"/>
</dbReference>
<organism evidence="11 12">
    <name type="scientific">Salegentibacter echinorum</name>
    <dbReference type="NCBI Taxonomy" id="1073325"/>
    <lineage>
        <taxon>Bacteria</taxon>
        <taxon>Pseudomonadati</taxon>
        <taxon>Bacteroidota</taxon>
        <taxon>Flavobacteriia</taxon>
        <taxon>Flavobacteriales</taxon>
        <taxon>Flavobacteriaceae</taxon>
        <taxon>Salegentibacter</taxon>
    </lineage>
</organism>
<dbReference type="Pfam" id="PF00795">
    <property type="entry name" value="CN_hydrolase"/>
    <property type="match status" value="1"/>
</dbReference>
<keyword evidence="3 9" id="KW-1003">Cell membrane</keyword>
<comment type="catalytic activity">
    <reaction evidence="9">
        <text>N-terminal S-1,2-diacyl-sn-glyceryl-L-cysteinyl-[lipoprotein] + a glycerophospholipid = N-acyl-S-1,2-diacyl-sn-glyceryl-L-cysteinyl-[lipoprotein] + a 2-acyl-sn-glycero-3-phospholipid + H(+)</text>
        <dbReference type="Rhea" id="RHEA:48228"/>
        <dbReference type="Rhea" id="RHEA-COMP:14681"/>
        <dbReference type="Rhea" id="RHEA-COMP:14684"/>
        <dbReference type="ChEBI" id="CHEBI:15378"/>
        <dbReference type="ChEBI" id="CHEBI:136912"/>
        <dbReference type="ChEBI" id="CHEBI:140656"/>
        <dbReference type="ChEBI" id="CHEBI:140657"/>
        <dbReference type="ChEBI" id="CHEBI:140660"/>
        <dbReference type="EC" id="2.3.1.269"/>
    </reaction>
</comment>
<dbReference type="PANTHER" id="PTHR38686">
    <property type="entry name" value="APOLIPOPROTEIN N-ACYLTRANSFERASE"/>
    <property type="match status" value="1"/>
</dbReference>
<evidence type="ECO:0000313" key="11">
    <source>
        <dbReference type="EMBL" id="SHG38114.1"/>
    </source>
</evidence>
<comment type="pathway">
    <text evidence="9">Protein modification; lipoprotein biosynthesis (N-acyl transfer).</text>
</comment>
<feature type="transmembrane region" description="Helical" evidence="9">
    <location>
        <begin position="64"/>
        <end position="84"/>
    </location>
</feature>